<keyword evidence="2" id="KW-0813">Transport</keyword>
<dbReference type="GO" id="GO:0055052">
    <property type="term" value="C:ATP-binding cassette (ABC) transporter complex, substrate-binding subunit-containing"/>
    <property type="evidence" value="ECO:0007669"/>
    <property type="project" value="TreeGrafter"/>
</dbReference>
<keyword evidence="4" id="KW-0812">Transmembrane</keyword>
<dbReference type="Pfam" id="PF13416">
    <property type="entry name" value="SBP_bac_8"/>
    <property type="match status" value="1"/>
</dbReference>
<proteinExistence type="inferred from homology"/>
<dbReference type="EMBL" id="RHIB01000002">
    <property type="protein sequence ID" value="RNA67720.1"/>
    <property type="molecule type" value="Genomic_DNA"/>
</dbReference>
<dbReference type="SUPFAM" id="SSF53850">
    <property type="entry name" value="Periplasmic binding protein-like II"/>
    <property type="match status" value="1"/>
</dbReference>
<keyword evidence="6" id="KW-1185">Reference proteome</keyword>
<evidence type="ECO:0000313" key="6">
    <source>
        <dbReference type="Proteomes" id="UP000278746"/>
    </source>
</evidence>
<keyword evidence="4" id="KW-0472">Membrane</keyword>
<accession>A0A3M7TRR0</accession>
<dbReference type="OrthoDB" id="2943688at2"/>
<dbReference type="GO" id="GO:0015768">
    <property type="term" value="P:maltose transport"/>
    <property type="evidence" value="ECO:0007669"/>
    <property type="project" value="TreeGrafter"/>
</dbReference>
<evidence type="ECO:0000256" key="2">
    <source>
        <dbReference type="ARBA" id="ARBA00022448"/>
    </source>
</evidence>
<dbReference type="Proteomes" id="UP000278746">
    <property type="component" value="Unassembled WGS sequence"/>
</dbReference>
<dbReference type="GO" id="GO:0042956">
    <property type="term" value="P:maltodextrin transmembrane transport"/>
    <property type="evidence" value="ECO:0007669"/>
    <property type="project" value="TreeGrafter"/>
</dbReference>
<comment type="similarity">
    <text evidence="1">Belongs to the bacterial solute-binding protein 1 family.</text>
</comment>
<evidence type="ECO:0000256" key="4">
    <source>
        <dbReference type="SAM" id="Phobius"/>
    </source>
</evidence>
<dbReference type="GO" id="GO:1901982">
    <property type="term" value="F:maltose binding"/>
    <property type="evidence" value="ECO:0007669"/>
    <property type="project" value="TreeGrafter"/>
</dbReference>
<organism evidence="5 6">
    <name type="scientific">Alteribacter keqinensis</name>
    <dbReference type="NCBI Taxonomy" id="2483800"/>
    <lineage>
        <taxon>Bacteria</taxon>
        <taxon>Bacillati</taxon>
        <taxon>Bacillota</taxon>
        <taxon>Bacilli</taxon>
        <taxon>Bacillales</taxon>
        <taxon>Bacillaceae</taxon>
        <taxon>Alteribacter</taxon>
    </lineage>
</organism>
<dbReference type="InterPro" id="IPR006059">
    <property type="entry name" value="SBP"/>
</dbReference>
<dbReference type="Gene3D" id="3.40.190.10">
    <property type="entry name" value="Periplasmic binding protein-like II"/>
    <property type="match status" value="1"/>
</dbReference>
<protein>
    <submittedName>
        <fullName evidence="5">Carbohydrate ABC transporter substrate-binding protein</fullName>
    </submittedName>
</protein>
<comment type="caution">
    <text evidence="5">The sequence shown here is derived from an EMBL/GenBank/DDBJ whole genome shotgun (WGS) entry which is preliminary data.</text>
</comment>
<dbReference type="PANTHER" id="PTHR30061:SF50">
    <property type="entry name" value="MALTOSE_MALTODEXTRIN-BINDING PERIPLASMIC PROTEIN"/>
    <property type="match status" value="1"/>
</dbReference>
<gene>
    <name evidence="5" type="ORF">EBO34_13465</name>
</gene>
<evidence type="ECO:0000256" key="1">
    <source>
        <dbReference type="ARBA" id="ARBA00008520"/>
    </source>
</evidence>
<keyword evidence="4" id="KW-1133">Transmembrane helix</keyword>
<sequence>MKVKVLFIVSTAAVLIIGWYIFSLYNQEFTLDRGDTFEKQFTIWTTTSAVREAVTRFESADERVRVNVRMYDDSEALLEDWEVRRDTEEAPDVIELNAQYGFSDLEEPDVTPIDAIGVDEHFHKSIYDAFSLNDILYAVPLGIEIPVVYSNASLVGGTNGLEPFYFNDLHTNEQLAELQQGVNERNSSGTFHAFQTDRELPWYWTSWNEGESDRPAEVWWEEIVQDYELIPPLDHHMALTRFVNREAGLLLSSSRHQTTLLSLIRNQFDLQVTPFQGTEGSPILVGGNGLAVVGSDKEKQEVISEFIAFLFTEEEQVALLSETGWLPSKEKQLLDRSFLMKLPMGGNLVELAGYEHLYTGDAESRLTFERWTELMERAREIERNTSER</sequence>
<evidence type="ECO:0000313" key="5">
    <source>
        <dbReference type="EMBL" id="RNA67720.1"/>
    </source>
</evidence>
<name>A0A3M7TRR0_9BACI</name>
<dbReference type="AlphaFoldDB" id="A0A3M7TRR0"/>
<dbReference type="RefSeq" id="WP_122899405.1">
    <property type="nucleotide sequence ID" value="NZ_RHIB01000002.1"/>
</dbReference>
<evidence type="ECO:0000256" key="3">
    <source>
        <dbReference type="ARBA" id="ARBA00022729"/>
    </source>
</evidence>
<dbReference type="PANTHER" id="PTHR30061">
    <property type="entry name" value="MALTOSE-BINDING PERIPLASMIC PROTEIN"/>
    <property type="match status" value="1"/>
</dbReference>
<reference evidence="5 6" key="1">
    <citation type="submission" date="2018-10" db="EMBL/GenBank/DDBJ databases">
        <title>Bacillus Keqinensis sp. nov., a moderately halophilic bacterium isolated from a saline-alkaline lake.</title>
        <authorList>
            <person name="Wang H."/>
        </authorList>
    </citation>
    <scope>NUCLEOTIDE SEQUENCE [LARGE SCALE GENOMIC DNA]</scope>
    <source>
        <strain evidence="5 6">KQ-3</strain>
    </source>
</reference>
<feature type="transmembrane region" description="Helical" evidence="4">
    <location>
        <begin position="5"/>
        <end position="22"/>
    </location>
</feature>
<keyword evidence="3" id="KW-0732">Signal</keyword>